<dbReference type="Pfam" id="PF00356">
    <property type="entry name" value="LacI"/>
    <property type="match status" value="1"/>
</dbReference>
<keyword evidence="1" id="KW-0805">Transcription regulation</keyword>
<dbReference type="PROSITE" id="PS00356">
    <property type="entry name" value="HTH_LACI_1"/>
    <property type="match status" value="1"/>
</dbReference>
<feature type="domain" description="HTH lacI-type" evidence="4">
    <location>
        <begin position="9"/>
        <end position="63"/>
    </location>
</feature>
<dbReference type="SUPFAM" id="SSF47413">
    <property type="entry name" value="lambda repressor-like DNA-binding domains"/>
    <property type="match status" value="1"/>
</dbReference>
<dbReference type="PANTHER" id="PTHR30146:SF109">
    <property type="entry name" value="HTH-TYPE TRANSCRIPTIONAL REGULATOR GALS"/>
    <property type="match status" value="1"/>
</dbReference>
<gene>
    <name evidence="5" type="ORF">ACFP3V_18405</name>
</gene>
<evidence type="ECO:0000313" key="6">
    <source>
        <dbReference type="Proteomes" id="UP001596174"/>
    </source>
</evidence>
<dbReference type="InterPro" id="IPR010982">
    <property type="entry name" value="Lambda_DNA-bd_dom_sf"/>
</dbReference>
<evidence type="ECO:0000256" key="3">
    <source>
        <dbReference type="ARBA" id="ARBA00023163"/>
    </source>
</evidence>
<sequence>METSSRRQPTLDEVAARAGVSRAAASRVINNVPHVSAAKRAAVEEAVRELGYVPNNTARALASRRTGTVVLAVSSDEPGLFADPFFAEVTVGVSSFLEQTDLELVLLLANTARGKERLRRLLSSHRADGVMLMALRGDDPLGRLAEQTELPVVFGGLPMAGTPRWYVDPDNRGGGRLAAEHLVGRGRRRIAMITGQPDLQAAVARAQGFREALTLAGLSPAGVEAGHFTQTGGEAAMERLLAEQPDLDAVFAASDGMALGAMRALRRHGRRVPEDVAVVGFDDLAGALYSDPPLTTVHQPVRALGHEMARSLVAAVEGEDPNPLILPTRLVVRESAP</sequence>
<dbReference type="PROSITE" id="PS50932">
    <property type="entry name" value="HTH_LACI_2"/>
    <property type="match status" value="1"/>
</dbReference>
<dbReference type="Proteomes" id="UP001596174">
    <property type="component" value="Unassembled WGS sequence"/>
</dbReference>
<dbReference type="SUPFAM" id="SSF53822">
    <property type="entry name" value="Periplasmic binding protein-like I"/>
    <property type="match status" value="1"/>
</dbReference>
<dbReference type="Pfam" id="PF13377">
    <property type="entry name" value="Peripla_BP_3"/>
    <property type="match status" value="1"/>
</dbReference>
<dbReference type="EMBL" id="JBHSQJ010000075">
    <property type="protein sequence ID" value="MFC5909182.1"/>
    <property type="molecule type" value="Genomic_DNA"/>
</dbReference>
<dbReference type="PANTHER" id="PTHR30146">
    <property type="entry name" value="LACI-RELATED TRANSCRIPTIONAL REPRESSOR"/>
    <property type="match status" value="1"/>
</dbReference>
<dbReference type="Gene3D" id="3.40.50.2300">
    <property type="match status" value="2"/>
</dbReference>
<keyword evidence="2 5" id="KW-0238">DNA-binding</keyword>
<organism evidence="5 6">
    <name type="scientific">Streptacidiphilus monticola</name>
    <dbReference type="NCBI Taxonomy" id="2161674"/>
    <lineage>
        <taxon>Bacteria</taxon>
        <taxon>Bacillati</taxon>
        <taxon>Actinomycetota</taxon>
        <taxon>Actinomycetes</taxon>
        <taxon>Kitasatosporales</taxon>
        <taxon>Streptomycetaceae</taxon>
        <taxon>Streptacidiphilus</taxon>
    </lineage>
</organism>
<proteinExistence type="predicted"/>
<name>A0ABW1G6H4_9ACTN</name>
<protein>
    <submittedName>
        <fullName evidence="5">LacI family DNA-binding transcriptional regulator</fullName>
    </submittedName>
</protein>
<dbReference type="CDD" id="cd06267">
    <property type="entry name" value="PBP1_LacI_sugar_binding-like"/>
    <property type="match status" value="1"/>
</dbReference>
<dbReference type="InterPro" id="IPR046335">
    <property type="entry name" value="LacI/GalR-like_sensor"/>
</dbReference>
<keyword evidence="3" id="KW-0804">Transcription</keyword>
<dbReference type="InterPro" id="IPR000843">
    <property type="entry name" value="HTH_LacI"/>
</dbReference>
<evidence type="ECO:0000256" key="2">
    <source>
        <dbReference type="ARBA" id="ARBA00023125"/>
    </source>
</evidence>
<dbReference type="CDD" id="cd01392">
    <property type="entry name" value="HTH_LacI"/>
    <property type="match status" value="1"/>
</dbReference>
<evidence type="ECO:0000256" key="1">
    <source>
        <dbReference type="ARBA" id="ARBA00023015"/>
    </source>
</evidence>
<dbReference type="GO" id="GO:0003677">
    <property type="term" value="F:DNA binding"/>
    <property type="evidence" value="ECO:0007669"/>
    <property type="project" value="UniProtKB-KW"/>
</dbReference>
<dbReference type="SMART" id="SM00354">
    <property type="entry name" value="HTH_LACI"/>
    <property type="match status" value="1"/>
</dbReference>
<evidence type="ECO:0000313" key="5">
    <source>
        <dbReference type="EMBL" id="MFC5909182.1"/>
    </source>
</evidence>
<dbReference type="Gene3D" id="1.10.260.40">
    <property type="entry name" value="lambda repressor-like DNA-binding domains"/>
    <property type="match status" value="1"/>
</dbReference>
<evidence type="ECO:0000259" key="4">
    <source>
        <dbReference type="PROSITE" id="PS50932"/>
    </source>
</evidence>
<keyword evidence="6" id="KW-1185">Reference proteome</keyword>
<dbReference type="InterPro" id="IPR028082">
    <property type="entry name" value="Peripla_BP_I"/>
</dbReference>
<dbReference type="RefSeq" id="WP_380584755.1">
    <property type="nucleotide sequence ID" value="NZ_JBHSQJ010000075.1"/>
</dbReference>
<accession>A0ABW1G6H4</accession>
<comment type="caution">
    <text evidence="5">The sequence shown here is derived from an EMBL/GenBank/DDBJ whole genome shotgun (WGS) entry which is preliminary data.</text>
</comment>
<reference evidence="6" key="1">
    <citation type="journal article" date="2019" name="Int. J. Syst. Evol. Microbiol.">
        <title>The Global Catalogue of Microorganisms (GCM) 10K type strain sequencing project: providing services to taxonomists for standard genome sequencing and annotation.</title>
        <authorList>
            <consortium name="The Broad Institute Genomics Platform"/>
            <consortium name="The Broad Institute Genome Sequencing Center for Infectious Disease"/>
            <person name="Wu L."/>
            <person name="Ma J."/>
        </authorList>
    </citation>
    <scope>NUCLEOTIDE SEQUENCE [LARGE SCALE GENOMIC DNA]</scope>
    <source>
        <strain evidence="6">JCM 4816</strain>
    </source>
</reference>